<sequence>SFATILFAALAVAPSALAQSTESFPTIVPDPSLSVIPSIPLPSFSLSITDPDPSGSDPVSDPVSSEPASDSASLSLPSITSPIGLPTLSPSGSPSGSNSAPPSQSSPGGARSLDVVGQALAATFGAGVLAVILA</sequence>
<feature type="region of interest" description="Disordered" evidence="1">
    <location>
        <begin position="46"/>
        <end position="111"/>
    </location>
</feature>
<evidence type="ECO:0000313" key="3">
    <source>
        <dbReference type="EMBL" id="KAK7064606.1"/>
    </source>
</evidence>
<evidence type="ECO:0000256" key="2">
    <source>
        <dbReference type="SAM" id="SignalP"/>
    </source>
</evidence>
<dbReference type="EMBL" id="JAWWNJ010000001">
    <property type="protein sequence ID" value="KAK7064606.1"/>
    <property type="molecule type" value="Genomic_DNA"/>
</dbReference>
<protein>
    <submittedName>
        <fullName evidence="3">Uncharacterized protein</fullName>
    </submittedName>
</protein>
<feature type="signal peptide" evidence="2">
    <location>
        <begin position="1"/>
        <end position="18"/>
    </location>
</feature>
<comment type="caution">
    <text evidence="3">The sequence shown here is derived from an EMBL/GenBank/DDBJ whole genome shotgun (WGS) entry which is preliminary data.</text>
</comment>
<accession>A0AAW0EIY2</accession>
<evidence type="ECO:0000256" key="1">
    <source>
        <dbReference type="SAM" id="MobiDB-lite"/>
    </source>
</evidence>
<keyword evidence="2" id="KW-0732">Signal</keyword>
<proteinExistence type="predicted"/>
<keyword evidence="4" id="KW-1185">Reference proteome</keyword>
<organism evidence="3 4">
    <name type="scientific">Favolaschia claudopus</name>
    <dbReference type="NCBI Taxonomy" id="2862362"/>
    <lineage>
        <taxon>Eukaryota</taxon>
        <taxon>Fungi</taxon>
        <taxon>Dikarya</taxon>
        <taxon>Basidiomycota</taxon>
        <taxon>Agaricomycotina</taxon>
        <taxon>Agaricomycetes</taxon>
        <taxon>Agaricomycetidae</taxon>
        <taxon>Agaricales</taxon>
        <taxon>Marasmiineae</taxon>
        <taxon>Mycenaceae</taxon>
        <taxon>Favolaschia</taxon>
    </lineage>
</organism>
<dbReference type="AlphaFoldDB" id="A0AAW0EIY2"/>
<feature type="non-terminal residue" evidence="3">
    <location>
        <position position="1"/>
    </location>
</feature>
<dbReference type="Proteomes" id="UP001362999">
    <property type="component" value="Unassembled WGS sequence"/>
</dbReference>
<evidence type="ECO:0000313" key="4">
    <source>
        <dbReference type="Proteomes" id="UP001362999"/>
    </source>
</evidence>
<reference evidence="3 4" key="1">
    <citation type="journal article" date="2024" name="J Genomics">
        <title>Draft genome sequencing and assembly of Favolaschia claudopus CIRM-BRFM 2984 isolated from oak limbs.</title>
        <authorList>
            <person name="Navarro D."/>
            <person name="Drula E."/>
            <person name="Chaduli D."/>
            <person name="Cazenave R."/>
            <person name="Ahrendt S."/>
            <person name="Wang J."/>
            <person name="Lipzen A."/>
            <person name="Daum C."/>
            <person name="Barry K."/>
            <person name="Grigoriev I.V."/>
            <person name="Favel A."/>
            <person name="Rosso M.N."/>
            <person name="Martin F."/>
        </authorList>
    </citation>
    <scope>NUCLEOTIDE SEQUENCE [LARGE SCALE GENOMIC DNA]</scope>
    <source>
        <strain evidence="3 4">CIRM-BRFM 2984</strain>
    </source>
</reference>
<name>A0AAW0EIY2_9AGAR</name>
<feature type="chain" id="PRO_5043350990" evidence="2">
    <location>
        <begin position="19"/>
        <end position="134"/>
    </location>
</feature>
<gene>
    <name evidence="3" type="ORF">R3P38DRAFT_2825510</name>
</gene>